<feature type="binding site" evidence="6">
    <location>
        <position position="399"/>
    </location>
    <ligand>
        <name>substrate</name>
    </ligand>
</feature>
<dbReference type="InterPro" id="IPR029057">
    <property type="entry name" value="PRTase-like"/>
</dbReference>
<evidence type="ECO:0000256" key="6">
    <source>
        <dbReference type="PIRSR" id="PIRSR614732-2"/>
    </source>
</evidence>
<feature type="binding site" evidence="6">
    <location>
        <position position="208"/>
    </location>
    <ligand>
        <name>substrate</name>
    </ligand>
</feature>
<feature type="domain" description="Orotidine 5'-phosphate decarboxylase" evidence="8">
    <location>
        <begin position="202"/>
        <end position="415"/>
    </location>
</feature>
<dbReference type="PROSITE" id="PS00156">
    <property type="entry name" value="OMPDECASE"/>
    <property type="match status" value="1"/>
</dbReference>
<dbReference type="Proteomes" id="UP000515204">
    <property type="component" value="Unplaced"/>
</dbReference>
<dbReference type="SMART" id="SM00934">
    <property type="entry name" value="OMPdecase"/>
    <property type="match status" value="1"/>
</dbReference>
<dbReference type="SUPFAM" id="SSF53271">
    <property type="entry name" value="PRTase-like"/>
    <property type="match status" value="1"/>
</dbReference>
<evidence type="ECO:0000259" key="8">
    <source>
        <dbReference type="SMART" id="SM00934"/>
    </source>
</evidence>
<dbReference type="GO" id="GO:0044205">
    <property type="term" value="P:'de novo' UMP biosynthetic process"/>
    <property type="evidence" value="ECO:0007669"/>
    <property type="project" value="UniProtKB-UniPathway"/>
</dbReference>
<evidence type="ECO:0000313" key="10">
    <source>
        <dbReference type="RefSeq" id="XP_014476664.1"/>
    </source>
</evidence>
<dbReference type="GO" id="GO:0004590">
    <property type="term" value="F:orotidine-5'-phosphate decarboxylase activity"/>
    <property type="evidence" value="ECO:0007669"/>
    <property type="project" value="UniProtKB-EC"/>
</dbReference>
<dbReference type="SUPFAM" id="SSF51366">
    <property type="entry name" value="Ribulose-phoshate binding barrel"/>
    <property type="match status" value="1"/>
</dbReference>
<dbReference type="RefSeq" id="XP_014476664.1">
    <property type="nucleotide sequence ID" value="XM_014621178.1"/>
</dbReference>
<dbReference type="CTD" id="42493"/>
<dbReference type="NCBIfam" id="TIGR01740">
    <property type="entry name" value="pyrF"/>
    <property type="match status" value="1"/>
</dbReference>
<evidence type="ECO:0000256" key="1">
    <source>
        <dbReference type="ARBA" id="ARBA00004861"/>
    </source>
</evidence>
<comment type="catalytic activity">
    <reaction evidence="7">
        <text>orotidine 5'-phosphate + H(+) = UMP + CO2</text>
        <dbReference type="Rhea" id="RHEA:11596"/>
        <dbReference type="ChEBI" id="CHEBI:15378"/>
        <dbReference type="ChEBI" id="CHEBI:16526"/>
        <dbReference type="ChEBI" id="CHEBI:57538"/>
        <dbReference type="ChEBI" id="CHEBI:57865"/>
        <dbReference type="EC" id="4.1.1.23"/>
    </reaction>
</comment>
<dbReference type="InterPro" id="IPR013785">
    <property type="entry name" value="Aldolase_TIM"/>
</dbReference>
<dbReference type="CDD" id="cd04725">
    <property type="entry name" value="OMP_decarboxylase_like"/>
    <property type="match status" value="1"/>
</dbReference>
<dbReference type="Gene3D" id="3.20.20.70">
    <property type="entry name" value="Aldolase class I"/>
    <property type="match status" value="1"/>
</dbReference>
<feature type="binding site" evidence="6">
    <location>
        <position position="230"/>
    </location>
    <ligand>
        <name>substrate</name>
    </ligand>
</feature>
<dbReference type="PANTHER" id="PTHR19278">
    <property type="entry name" value="OROTATE PHOSPHORIBOSYLTRANSFERASE"/>
    <property type="match status" value="1"/>
</dbReference>
<evidence type="ECO:0000313" key="9">
    <source>
        <dbReference type="Proteomes" id="UP000515204"/>
    </source>
</evidence>
<dbReference type="InterPro" id="IPR001754">
    <property type="entry name" value="OMPdeCOase_dom"/>
</dbReference>
<dbReference type="PANTHER" id="PTHR19278:SF9">
    <property type="entry name" value="URIDINE 5'-MONOPHOSPHATE SYNTHASE"/>
    <property type="match status" value="1"/>
</dbReference>
<dbReference type="InterPro" id="IPR018089">
    <property type="entry name" value="OMPdecase_AS"/>
</dbReference>
<sequence>MEETLKELAVTLYDIQAIKFGAFTTKIGLKTPIYFDLRVIISYPKFMSRLTEILWRPVKDSAENVSQICGVPYTALPLATLISVENNIPLLIKRKEAKSYGTMKLIEDREQGGKKELESHKIKVKSLYTVTTLMTYLLEAGKVTQKVVEDVKNYLKTNQVQNISVQGVPDDRLKLPYCKRAKLARNPLATTLLELMDRKLTNLCLAADLTKTDAILELANLAGPHIAVLKTHVDIVEDFSESFVRQLKELARQHEFLLMEDRKFGDIGNTVTLQYNCGIYRMSTWADLVTMHPVSGKDALYALKNDRDTTEPRGVFLVAEMSSEGALTSGEYLKSAVSMAEEAGDVVVGLVCQSNLSSQPGLLQLTPGVKLSKGGDKLGQRYKDPRSVVNAGADLAVVGRAITEAADKLAAVLQYKKLLWAAYEERTRNLYANT</sequence>
<feature type="active site" description="For OMPdecase activity" evidence="5">
    <location>
        <position position="261"/>
    </location>
</feature>
<keyword evidence="3 7" id="KW-0665">Pyrimidine biosynthesis</keyword>
<evidence type="ECO:0000256" key="2">
    <source>
        <dbReference type="ARBA" id="ARBA00022793"/>
    </source>
</evidence>
<organism evidence="9 10">
    <name type="scientific">Dinoponera quadriceps</name>
    <name type="common">South American ant</name>
    <dbReference type="NCBI Taxonomy" id="609295"/>
    <lineage>
        <taxon>Eukaryota</taxon>
        <taxon>Metazoa</taxon>
        <taxon>Ecdysozoa</taxon>
        <taxon>Arthropoda</taxon>
        <taxon>Hexapoda</taxon>
        <taxon>Insecta</taxon>
        <taxon>Pterygota</taxon>
        <taxon>Neoptera</taxon>
        <taxon>Endopterygota</taxon>
        <taxon>Hymenoptera</taxon>
        <taxon>Apocrita</taxon>
        <taxon>Aculeata</taxon>
        <taxon>Formicoidea</taxon>
        <taxon>Formicidae</taxon>
        <taxon>Ponerinae</taxon>
        <taxon>Ponerini</taxon>
        <taxon>Dinoponera</taxon>
    </lineage>
</organism>
<keyword evidence="4 7" id="KW-0456">Lyase</keyword>
<dbReference type="FunFam" id="3.20.20.70:FF:000114">
    <property type="entry name" value="Decarboxylase,orotidine phosphate"/>
    <property type="match status" value="1"/>
</dbReference>
<evidence type="ECO:0000256" key="7">
    <source>
        <dbReference type="RuleBase" id="RU000512"/>
    </source>
</evidence>
<dbReference type="GO" id="GO:0004588">
    <property type="term" value="F:orotate phosphoribosyltransferase activity"/>
    <property type="evidence" value="ECO:0007669"/>
    <property type="project" value="TreeGrafter"/>
</dbReference>
<reference evidence="10" key="1">
    <citation type="submission" date="2025-08" db="UniProtKB">
        <authorList>
            <consortium name="RefSeq"/>
        </authorList>
    </citation>
    <scope>IDENTIFICATION</scope>
</reference>
<comment type="similarity">
    <text evidence="7">Belongs to the OMP decarboxylase family.</text>
</comment>
<dbReference type="InterPro" id="IPR011060">
    <property type="entry name" value="RibuloseP-bd_barrel"/>
</dbReference>
<dbReference type="InterPro" id="IPR014732">
    <property type="entry name" value="OMPdecase"/>
</dbReference>
<dbReference type="AlphaFoldDB" id="A0A6P3XFJ3"/>
<evidence type="ECO:0000256" key="3">
    <source>
        <dbReference type="ARBA" id="ARBA00022975"/>
    </source>
</evidence>
<accession>A0A6P3XFJ3</accession>
<dbReference type="EC" id="4.1.1.23" evidence="7"/>
<dbReference type="Pfam" id="PF00215">
    <property type="entry name" value="OMPdecase"/>
    <property type="match status" value="1"/>
</dbReference>
<dbReference type="OrthoDB" id="10263753at2759"/>
<gene>
    <name evidence="10" type="primary">LOC106745508</name>
</gene>
<evidence type="ECO:0000256" key="4">
    <source>
        <dbReference type="ARBA" id="ARBA00023239"/>
    </source>
</evidence>
<dbReference type="GeneID" id="106745508"/>
<proteinExistence type="inferred from homology"/>
<dbReference type="UniPathway" id="UPA00070">
    <property type="reaction ID" value="UER00120"/>
</dbReference>
<dbReference type="GO" id="GO:0006207">
    <property type="term" value="P:'de novo' pyrimidine nucleobase biosynthetic process"/>
    <property type="evidence" value="ECO:0007669"/>
    <property type="project" value="InterPro"/>
</dbReference>
<keyword evidence="2 7" id="KW-0210">Decarboxylase</keyword>
<feature type="binding site" evidence="6">
    <location>
        <position position="380"/>
    </location>
    <ligand>
        <name>substrate</name>
    </ligand>
</feature>
<name>A0A6P3XFJ3_DINQU</name>
<evidence type="ECO:0000256" key="5">
    <source>
        <dbReference type="PIRSR" id="PIRSR614732-1"/>
    </source>
</evidence>
<comment type="pathway">
    <text evidence="1 7">Pyrimidine metabolism; UMP biosynthesis via de novo pathway; UMP from orotate: step 2/2.</text>
</comment>
<keyword evidence="9" id="KW-1185">Reference proteome</keyword>
<feature type="binding site" evidence="6">
    <location>
        <position position="400"/>
    </location>
    <ligand>
        <name>substrate</name>
    </ligand>
</feature>
<feature type="active site" description="For OMPdecase activity" evidence="5">
    <location>
        <position position="263"/>
    </location>
</feature>
<dbReference type="Gene3D" id="3.40.50.2020">
    <property type="match status" value="2"/>
</dbReference>
<protein>
    <recommendedName>
        <fullName evidence="7">Orotidine 5'-phosphate decarboxylase</fullName>
        <ecNumber evidence="7">4.1.1.23</ecNumber>
    </recommendedName>
</protein>
<feature type="active site" description="For OMPdecase activity" evidence="5">
    <location>
        <position position="266"/>
    </location>
</feature>
<feature type="binding site" evidence="6">
    <location>
        <position position="322"/>
    </location>
    <ligand>
        <name>substrate</name>
    </ligand>
</feature>